<feature type="region of interest" description="Disordered" evidence="1">
    <location>
        <begin position="35"/>
        <end position="66"/>
    </location>
</feature>
<comment type="caution">
    <text evidence="2">The sequence shown here is derived from an EMBL/GenBank/DDBJ whole genome shotgun (WGS) entry which is preliminary data.</text>
</comment>
<dbReference type="EMBL" id="PJNB01000001">
    <property type="protein sequence ID" value="PKW19270.1"/>
    <property type="molecule type" value="Genomic_DNA"/>
</dbReference>
<evidence type="ECO:0000313" key="2">
    <source>
        <dbReference type="EMBL" id="PKW19270.1"/>
    </source>
</evidence>
<proteinExistence type="predicted"/>
<keyword evidence="3" id="KW-1185">Reference proteome</keyword>
<dbReference type="STRING" id="994479.GCA_000194155_00733"/>
<evidence type="ECO:0000256" key="1">
    <source>
        <dbReference type="SAM" id="MobiDB-lite"/>
    </source>
</evidence>
<sequence>MPRRTFTPEHITEWRCSAERCLYTDPDAKVVGQHERDAHGPTWLAADENPDQEATDQETAQAVTAQ</sequence>
<dbReference type="Proteomes" id="UP000233786">
    <property type="component" value="Unassembled WGS sequence"/>
</dbReference>
<evidence type="ECO:0008006" key="4">
    <source>
        <dbReference type="Google" id="ProtNLM"/>
    </source>
</evidence>
<feature type="compositionally biased region" description="Polar residues" evidence="1">
    <location>
        <begin position="57"/>
        <end position="66"/>
    </location>
</feature>
<accession>A0A2N3Y8N4</accession>
<evidence type="ECO:0000313" key="3">
    <source>
        <dbReference type="Proteomes" id="UP000233786"/>
    </source>
</evidence>
<dbReference type="AlphaFoldDB" id="A0A2N3Y8N4"/>
<organism evidence="2 3">
    <name type="scientific">Saccharopolyspora spinosa</name>
    <dbReference type="NCBI Taxonomy" id="60894"/>
    <lineage>
        <taxon>Bacteria</taxon>
        <taxon>Bacillati</taxon>
        <taxon>Actinomycetota</taxon>
        <taxon>Actinomycetes</taxon>
        <taxon>Pseudonocardiales</taxon>
        <taxon>Pseudonocardiaceae</taxon>
        <taxon>Saccharopolyspora</taxon>
    </lineage>
</organism>
<dbReference type="RefSeq" id="WP_010307050.1">
    <property type="nucleotide sequence ID" value="NZ_CP061007.1"/>
</dbReference>
<gene>
    <name evidence="2" type="ORF">A8926_7434</name>
</gene>
<name>A0A2N3Y8N4_SACSN</name>
<protein>
    <recommendedName>
        <fullName evidence="4">C2H2-type domain-containing protein</fullName>
    </recommendedName>
</protein>
<reference evidence="2" key="1">
    <citation type="submission" date="2017-12" db="EMBL/GenBank/DDBJ databases">
        <title>Sequencing the genomes of 1000 Actinobacteria strains.</title>
        <authorList>
            <person name="Klenk H.-P."/>
        </authorList>
    </citation>
    <scope>NUCLEOTIDE SEQUENCE [LARGE SCALE GENOMIC DNA]</scope>
    <source>
        <strain evidence="2">DSM 44228</strain>
    </source>
</reference>
<dbReference type="OrthoDB" id="3707942at2"/>